<keyword evidence="1" id="KW-0808">Transferase</keyword>
<evidence type="ECO:0000313" key="2">
    <source>
        <dbReference type="Proteomes" id="UP001595191"/>
    </source>
</evidence>
<accession>A0ACC7LJU9</accession>
<evidence type="ECO:0000313" key="1">
    <source>
        <dbReference type="EMBL" id="MFH6603515.1"/>
    </source>
</evidence>
<protein>
    <submittedName>
        <fullName evidence="1">GYDIA family GHMP kinase</fullName>
    </submittedName>
</protein>
<keyword evidence="2" id="KW-1185">Reference proteome</keyword>
<gene>
    <name evidence="1" type="ORF">ACEZ3G_08505</name>
</gene>
<proteinExistence type="predicted"/>
<name>A0ACC7LJU9_9FLAO</name>
<keyword evidence="1" id="KW-0418">Kinase</keyword>
<dbReference type="Proteomes" id="UP001595191">
    <property type="component" value="Unassembled WGS sequence"/>
</dbReference>
<dbReference type="EMBL" id="JBHFPV010000001">
    <property type="protein sequence ID" value="MFH6603515.1"/>
    <property type="molecule type" value="Genomic_DNA"/>
</dbReference>
<organism evidence="1 2">
    <name type="scientific">Meishania litoralis</name>
    <dbReference type="NCBI Taxonomy" id="3434685"/>
    <lineage>
        <taxon>Bacteria</taxon>
        <taxon>Pseudomonadati</taxon>
        <taxon>Bacteroidota</taxon>
        <taxon>Flavobacteriia</taxon>
        <taxon>Flavobacteriales</taxon>
        <taxon>Flavobacteriaceae</taxon>
        <taxon>Meishania</taxon>
    </lineage>
</organism>
<comment type="caution">
    <text evidence="1">The sequence shown here is derived from an EMBL/GenBank/DDBJ whole genome shotgun (WGS) entry which is preliminary data.</text>
</comment>
<reference evidence="1" key="1">
    <citation type="submission" date="2024-09" db="EMBL/GenBank/DDBJ databases">
        <authorList>
            <person name="Liu J."/>
        </authorList>
    </citation>
    <scope>NUCLEOTIDE SEQUENCE</scope>
    <source>
        <strain evidence="1">NBU2967</strain>
    </source>
</reference>
<sequence>MTKNFYSNGKLLLSGEYAILDGAKGLAVPTKFGQSLNVTEEDSAMLHWKSIDEKGNIWFEGRYELLSFAEVSSSDAKISKTLIAILRQAKGLNPKFLVEPGGLRVETKLTFSQNWGLGTSSTLINNIAQWSGVDPYALLAKTFGGSGYDIACAQNDSPVLFWLEDSRPKTKVVHYDPPFKDRLFFIHLNKKQNSREGIADYRKKHFDQIELINSLSDVSLQLLKCKKLNLFEELISKHEDLLSRALNLKPVGEKLFSDYSGAIKSLGAWGGDFILATGDNRTPDYFKEKGYETIIPYSQMVLS</sequence>